<dbReference type="Proteomes" id="UP000024635">
    <property type="component" value="Unassembled WGS sequence"/>
</dbReference>
<evidence type="ECO:0000259" key="1">
    <source>
        <dbReference type="Pfam" id="PF08719"/>
    </source>
</evidence>
<organism evidence="2 3">
    <name type="scientific">Ancylostoma ceylanicum</name>
    <dbReference type="NCBI Taxonomy" id="53326"/>
    <lineage>
        <taxon>Eukaryota</taxon>
        <taxon>Metazoa</taxon>
        <taxon>Ecdysozoa</taxon>
        <taxon>Nematoda</taxon>
        <taxon>Chromadorea</taxon>
        <taxon>Rhabditida</taxon>
        <taxon>Rhabditina</taxon>
        <taxon>Rhabditomorpha</taxon>
        <taxon>Strongyloidea</taxon>
        <taxon>Ancylostomatidae</taxon>
        <taxon>Ancylostomatinae</taxon>
        <taxon>Ancylostoma</taxon>
    </lineage>
</organism>
<evidence type="ECO:0000313" key="2">
    <source>
        <dbReference type="EMBL" id="EYC37054.1"/>
    </source>
</evidence>
<proteinExistence type="predicted"/>
<feature type="domain" description="NADAR" evidence="1">
    <location>
        <begin position="5"/>
        <end position="53"/>
    </location>
</feature>
<dbReference type="Pfam" id="PF08719">
    <property type="entry name" value="NADAR"/>
    <property type="match status" value="1"/>
</dbReference>
<dbReference type="SUPFAM" id="SSF143990">
    <property type="entry name" value="YbiA-like"/>
    <property type="match status" value="1"/>
</dbReference>
<reference evidence="3" key="1">
    <citation type="journal article" date="2015" name="Nat. Genet.">
        <title>The genome and transcriptome of the zoonotic hookworm Ancylostoma ceylanicum identify infection-specific gene families.</title>
        <authorList>
            <person name="Schwarz E.M."/>
            <person name="Hu Y."/>
            <person name="Antoshechkin I."/>
            <person name="Miller M.M."/>
            <person name="Sternberg P.W."/>
            <person name="Aroian R.V."/>
        </authorList>
    </citation>
    <scope>NUCLEOTIDE SEQUENCE</scope>
    <source>
        <strain evidence="3">HY135</strain>
    </source>
</reference>
<comment type="caution">
    <text evidence="2">The sequence shown here is derived from an EMBL/GenBank/DDBJ whole genome shotgun (WGS) entry which is preliminary data.</text>
</comment>
<dbReference type="Gene3D" id="1.10.357.40">
    <property type="entry name" value="YbiA-like"/>
    <property type="match status" value="1"/>
</dbReference>
<dbReference type="AlphaFoldDB" id="A0A016WB82"/>
<dbReference type="CDD" id="cd15457">
    <property type="entry name" value="NADAR"/>
    <property type="match status" value="1"/>
</dbReference>
<evidence type="ECO:0000313" key="3">
    <source>
        <dbReference type="Proteomes" id="UP000024635"/>
    </source>
</evidence>
<name>A0A016WB82_9BILA</name>
<dbReference type="InterPro" id="IPR012816">
    <property type="entry name" value="NADAR"/>
</dbReference>
<dbReference type="EMBL" id="JARK01000431">
    <property type="protein sequence ID" value="EYC37054.1"/>
    <property type="molecule type" value="Genomic_DNA"/>
</dbReference>
<accession>A0A016WB82</accession>
<sequence length="68" mass="7801">MDGSRRKFSCVEQYYMYSKALSAGDKTAAERIMSERDPKKMKRIGMELVGFSRELLVFFSSKFSSPSC</sequence>
<protein>
    <recommendedName>
        <fullName evidence="1">NADAR domain-containing protein</fullName>
    </recommendedName>
</protein>
<dbReference type="OrthoDB" id="206452at2759"/>
<keyword evidence="3" id="KW-1185">Reference proteome</keyword>
<dbReference type="InterPro" id="IPR037238">
    <property type="entry name" value="YbiA-like_sf"/>
</dbReference>
<gene>
    <name evidence="2" type="primary">Acey_s0831.g2581</name>
    <name evidence="2" type="ORF">Y032_0831g2581</name>
</gene>